<evidence type="ECO:0000313" key="3">
    <source>
        <dbReference type="EMBL" id="CAL4248431.1"/>
    </source>
</evidence>
<proteinExistence type="predicted"/>
<dbReference type="PANTHER" id="PTHR37162:SF1">
    <property type="entry name" value="BED-TYPE DOMAIN-CONTAINING PROTEIN"/>
    <property type="match status" value="1"/>
</dbReference>
<evidence type="ECO:0000313" key="4">
    <source>
        <dbReference type="Proteomes" id="UP001497623"/>
    </source>
</evidence>
<feature type="non-terminal residue" evidence="3">
    <location>
        <position position="555"/>
    </location>
</feature>
<comment type="caution">
    <text evidence="3">The sequence shown here is derived from an EMBL/GenBank/DDBJ whole genome shotgun (WGS) entry which is preliminary data.</text>
</comment>
<accession>A0AAV2SX55</accession>
<protein>
    <recommendedName>
        <fullName evidence="2">HAT C-terminal dimerisation domain-containing protein</fullName>
    </recommendedName>
</protein>
<evidence type="ECO:0000259" key="2">
    <source>
        <dbReference type="Pfam" id="PF05699"/>
    </source>
</evidence>
<feature type="domain" description="HAT C-terminal dimerisation" evidence="2">
    <location>
        <begin position="416"/>
        <end position="468"/>
    </location>
</feature>
<reference evidence="3 4" key="1">
    <citation type="submission" date="2024-05" db="EMBL/GenBank/DDBJ databases">
        <authorList>
            <person name="Wallberg A."/>
        </authorList>
    </citation>
    <scope>NUCLEOTIDE SEQUENCE [LARGE SCALE GENOMIC DNA]</scope>
</reference>
<feature type="compositionally biased region" description="Polar residues" evidence="1">
    <location>
        <begin position="509"/>
        <end position="537"/>
    </location>
</feature>
<dbReference type="AlphaFoldDB" id="A0AAV2SX55"/>
<feature type="region of interest" description="Disordered" evidence="1">
    <location>
        <begin position="502"/>
        <end position="542"/>
    </location>
</feature>
<keyword evidence="4" id="KW-1185">Reference proteome</keyword>
<name>A0AAV2SX55_MEGNR</name>
<dbReference type="PANTHER" id="PTHR37162">
    <property type="entry name" value="HAT FAMILY DIMERISATION DOMAINCONTAINING PROTEIN-RELATED"/>
    <property type="match status" value="1"/>
</dbReference>
<dbReference type="Proteomes" id="UP001497623">
    <property type="component" value="Unassembled WGS sequence"/>
</dbReference>
<evidence type="ECO:0000256" key="1">
    <source>
        <dbReference type="SAM" id="MobiDB-lite"/>
    </source>
</evidence>
<dbReference type="EMBL" id="CAXKWB010152921">
    <property type="protein sequence ID" value="CAL4248431.1"/>
    <property type="molecule type" value="Genomic_DNA"/>
</dbReference>
<dbReference type="InterPro" id="IPR012337">
    <property type="entry name" value="RNaseH-like_sf"/>
</dbReference>
<dbReference type="GO" id="GO:0046983">
    <property type="term" value="F:protein dimerization activity"/>
    <property type="evidence" value="ECO:0007669"/>
    <property type="project" value="InterPro"/>
</dbReference>
<dbReference type="SUPFAM" id="SSF53098">
    <property type="entry name" value="Ribonuclease H-like"/>
    <property type="match status" value="1"/>
</dbReference>
<dbReference type="Pfam" id="PF05699">
    <property type="entry name" value="Dimer_Tnp_hAT"/>
    <property type="match status" value="1"/>
</dbReference>
<dbReference type="InterPro" id="IPR008906">
    <property type="entry name" value="HATC_C_dom"/>
</dbReference>
<gene>
    <name evidence="3" type="ORF">MNOR_LOCUS41443</name>
</gene>
<sequence length="555" mass="62636">MDDIRATVGNNPYSLLIDESSDIGKIEYLGIAIIYYDYQTKKVVCTFLALSPIESCTSIGIVNCLKATINKVGLDLCNLDGIGTDNASAMVGINNGVYQLLKKEIPGLILIRCVCHSIQLAVSAAAKIAFPRNLEFLISETYNWFSNSPKRLGDYKSLYNTINDGLDPKKIIKSCDTCWLSVSPAVRRIDNQWLELKTHFGIARLSERCYKAELLHEMYNDDTNKAYIMFLIPILDQVERLNFSFESNQPDPTILLDDITMVIKSLVNRICLPAKNIDPFEGNIETALDPKPYLGHKFENKLKEMRQNNFHPEREFALRSRCINFLQNLIKELRQRLPDNVKILQKMSQISIRHALNPVSKQDLIPIMELMHVSPEIIDRVEFQWRSVHLVQWTEHEDTIAFWGEVAAFKDASGSNPFKELADFSISLLILPHSNAEVERVFSQMNLVKNKLRNRMQAEMANTILAIRAGLKRHGKSCFNYEIPEDLSAKIGTAVTYCGNKRPMPSGPVPSTSQDTSGPSTSQGTVPNTSQDSSATISPIEDDFEDDLDFFLLMG</sequence>
<organism evidence="3 4">
    <name type="scientific">Meganyctiphanes norvegica</name>
    <name type="common">Northern krill</name>
    <name type="synonym">Thysanopoda norvegica</name>
    <dbReference type="NCBI Taxonomy" id="48144"/>
    <lineage>
        <taxon>Eukaryota</taxon>
        <taxon>Metazoa</taxon>
        <taxon>Ecdysozoa</taxon>
        <taxon>Arthropoda</taxon>
        <taxon>Crustacea</taxon>
        <taxon>Multicrustacea</taxon>
        <taxon>Malacostraca</taxon>
        <taxon>Eumalacostraca</taxon>
        <taxon>Eucarida</taxon>
        <taxon>Euphausiacea</taxon>
        <taxon>Euphausiidae</taxon>
        <taxon>Meganyctiphanes</taxon>
    </lineage>
</organism>